<dbReference type="Proteomes" id="UP000230750">
    <property type="component" value="Unassembled WGS sequence"/>
</dbReference>
<dbReference type="Pfam" id="PF22976">
    <property type="entry name" value="RRM_10"/>
    <property type="match status" value="1"/>
</dbReference>
<dbReference type="OrthoDB" id="302770at2759"/>
<evidence type="ECO:0000256" key="4">
    <source>
        <dbReference type="PROSITE-ProRule" id="PRU00176"/>
    </source>
</evidence>
<dbReference type="GO" id="GO:0003723">
    <property type="term" value="F:RNA binding"/>
    <property type="evidence" value="ECO:0007669"/>
    <property type="project" value="UniProtKB-UniRule"/>
</dbReference>
<dbReference type="InterPro" id="IPR012677">
    <property type="entry name" value="Nucleotide-bd_a/b_plait_sf"/>
</dbReference>
<comment type="caution">
    <text evidence="7">The sequence shown here is derived from an EMBL/GenBank/DDBJ whole genome shotgun (WGS) entry which is preliminary data.</text>
</comment>
<evidence type="ECO:0000313" key="7">
    <source>
        <dbReference type="EMBL" id="PIK47031.1"/>
    </source>
</evidence>
<dbReference type="Pfam" id="PF13893">
    <property type="entry name" value="RRM_5"/>
    <property type="match status" value="1"/>
</dbReference>
<dbReference type="NCBIfam" id="TIGR01649">
    <property type="entry name" value="hnRNP-L_PTB"/>
    <property type="match status" value="1"/>
</dbReference>
<dbReference type="AlphaFoldDB" id="A0A2G8KGA6"/>
<keyword evidence="8" id="KW-1185">Reference proteome</keyword>
<dbReference type="CDD" id="cd12424">
    <property type="entry name" value="RRM3_hnRNPL_like"/>
    <property type="match status" value="1"/>
</dbReference>
<evidence type="ECO:0000313" key="8">
    <source>
        <dbReference type="Proteomes" id="UP000230750"/>
    </source>
</evidence>
<protein>
    <recommendedName>
        <fullName evidence="6">RRM domain-containing protein</fullName>
    </recommendedName>
</protein>
<dbReference type="Pfam" id="PF00076">
    <property type="entry name" value="RRM_1"/>
    <property type="match status" value="1"/>
</dbReference>
<dbReference type="CDD" id="cd12694">
    <property type="entry name" value="RRM2_hnRNPL_like"/>
    <property type="match status" value="1"/>
</dbReference>
<feature type="region of interest" description="Disordered" evidence="5">
    <location>
        <begin position="232"/>
        <end position="273"/>
    </location>
</feature>
<reference evidence="7 8" key="1">
    <citation type="journal article" date="2017" name="PLoS Biol.">
        <title>The sea cucumber genome provides insights into morphological evolution and visceral regeneration.</title>
        <authorList>
            <person name="Zhang X."/>
            <person name="Sun L."/>
            <person name="Yuan J."/>
            <person name="Sun Y."/>
            <person name="Gao Y."/>
            <person name="Zhang L."/>
            <person name="Li S."/>
            <person name="Dai H."/>
            <person name="Hamel J.F."/>
            <person name="Liu C."/>
            <person name="Yu Y."/>
            <person name="Liu S."/>
            <person name="Lin W."/>
            <person name="Guo K."/>
            <person name="Jin S."/>
            <person name="Xu P."/>
            <person name="Storey K.B."/>
            <person name="Huan P."/>
            <person name="Zhang T."/>
            <person name="Zhou Y."/>
            <person name="Zhang J."/>
            <person name="Lin C."/>
            <person name="Li X."/>
            <person name="Xing L."/>
            <person name="Huo D."/>
            <person name="Sun M."/>
            <person name="Wang L."/>
            <person name="Mercier A."/>
            <person name="Li F."/>
            <person name="Yang H."/>
            <person name="Xiang J."/>
        </authorList>
    </citation>
    <scope>NUCLEOTIDE SEQUENCE [LARGE SCALE GENOMIC DNA]</scope>
    <source>
        <strain evidence="7">Shaxun</strain>
        <tissue evidence="7">Muscle</tissue>
    </source>
</reference>
<proteinExistence type="predicted"/>
<dbReference type="GO" id="GO:0006397">
    <property type="term" value="P:mRNA processing"/>
    <property type="evidence" value="ECO:0007669"/>
    <property type="project" value="InterPro"/>
</dbReference>
<gene>
    <name evidence="7" type="ORF">BSL78_16121</name>
</gene>
<feature type="non-terminal residue" evidence="7">
    <location>
        <position position="536"/>
    </location>
</feature>
<evidence type="ECO:0000256" key="3">
    <source>
        <dbReference type="ARBA" id="ARBA00022884"/>
    </source>
</evidence>
<dbReference type="EMBL" id="MRZV01000607">
    <property type="protein sequence ID" value="PIK47031.1"/>
    <property type="molecule type" value="Genomic_DNA"/>
</dbReference>
<dbReference type="InterPro" id="IPR055204">
    <property type="entry name" value="HNRNPL_RRM"/>
</dbReference>
<dbReference type="STRING" id="307972.A0A2G8KGA6"/>
<evidence type="ECO:0000259" key="6">
    <source>
        <dbReference type="PROSITE" id="PS50102"/>
    </source>
</evidence>
<evidence type="ECO:0000256" key="5">
    <source>
        <dbReference type="SAM" id="MobiDB-lite"/>
    </source>
</evidence>
<dbReference type="PANTHER" id="PTHR15592">
    <property type="entry name" value="MATRIN 3/NUCLEAR PROTEIN 220-RELATED"/>
    <property type="match status" value="1"/>
</dbReference>
<dbReference type="SUPFAM" id="SSF54928">
    <property type="entry name" value="RNA-binding domain, RBD"/>
    <property type="match status" value="3"/>
</dbReference>
<feature type="compositionally biased region" description="Basic and acidic residues" evidence="5">
    <location>
        <begin position="25"/>
        <end position="34"/>
    </location>
</feature>
<evidence type="ECO:0000256" key="1">
    <source>
        <dbReference type="ARBA" id="ARBA00022553"/>
    </source>
</evidence>
<keyword evidence="3 4" id="KW-0694">RNA-binding</keyword>
<dbReference type="SMART" id="SM00360">
    <property type="entry name" value="RRM"/>
    <property type="match status" value="3"/>
</dbReference>
<feature type="region of interest" description="Disordered" evidence="5">
    <location>
        <begin position="1"/>
        <end position="36"/>
    </location>
</feature>
<dbReference type="Gene3D" id="3.30.70.330">
    <property type="match status" value="4"/>
</dbReference>
<dbReference type="InterPro" id="IPR035979">
    <property type="entry name" value="RBD_domain_sf"/>
</dbReference>
<organism evidence="7 8">
    <name type="scientific">Stichopus japonicus</name>
    <name type="common">Sea cucumber</name>
    <dbReference type="NCBI Taxonomy" id="307972"/>
    <lineage>
        <taxon>Eukaryota</taxon>
        <taxon>Metazoa</taxon>
        <taxon>Echinodermata</taxon>
        <taxon>Eleutherozoa</taxon>
        <taxon>Echinozoa</taxon>
        <taxon>Holothuroidea</taxon>
        <taxon>Aspidochirotacea</taxon>
        <taxon>Aspidochirotida</taxon>
        <taxon>Stichopodidae</taxon>
        <taxon>Apostichopus</taxon>
    </lineage>
</organism>
<accession>A0A2G8KGA6</accession>
<dbReference type="InterPro" id="IPR000504">
    <property type="entry name" value="RRM_dom"/>
</dbReference>
<dbReference type="InterPro" id="IPR006536">
    <property type="entry name" value="HnRNP-L/PTB"/>
</dbReference>
<keyword evidence="1" id="KW-0597">Phosphoprotein</keyword>
<feature type="domain" description="RRM" evidence="6">
    <location>
        <begin position="39"/>
        <end position="115"/>
    </location>
</feature>
<dbReference type="InterPro" id="IPR021790">
    <property type="entry name" value="PTBP1-like_RRM2"/>
</dbReference>
<name>A0A2G8KGA6_STIJA</name>
<evidence type="ECO:0000256" key="2">
    <source>
        <dbReference type="ARBA" id="ARBA00022737"/>
    </source>
</evidence>
<dbReference type="PROSITE" id="PS50102">
    <property type="entry name" value="RRM"/>
    <property type="match status" value="1"/>
</dbReference>
<dbReference type="GO" id="GO:0005634">
    <property type="term" value="C:nucleus"/>
    <property type="evidence" value="ECO:0007669"/>
    <property type="project" value="InterPro"/>
</dbReference>
<sequence length="536" mass="59384">MAVFEGHATKRQRTDVAGRGVQSGARDRFDEPHKAGPSRVVLVGGLNNAMENDLVEAMQHFGPISYIKMLPRKGEALVEFEDLESGKACVEYLQLHPNNVINVGGNPAYFDYYDRQRIPRPGEVEMEEDSTPPNCVLLITVLYPKYPMDTQVIHKVADKDNNVLRIVMIRKNGVQAMVEFDSVESATETKVRLNGRDVYSGCCTLKIEFARPKTLTVHKNDSETYDFTTPAVQTARGGRGPALLDDPPEPPLHNGPTVRRGPPPPRFGGGPRGQFPPNYQDHGYQQQGFRGGPGGRGRGRGGYAGHGGMHNKYDDYEQYGGGGHDQYGLQPTPQNMPNQVGNGSHVVMVYGMDPDKMNCDRLFNLLCLYGNVWKIKFMKSKPGCAMVEMGDPHMVGRAISNLSNIQFFDKTVQLAFSIQTYLASPPMAGELPDGNAAFKDYSKNRNNRFMTEQAAAKNRIQRPGTVLHFYNCHPESTEETIKQLFVNAGAEEPSAVKLFESKMDAQSLTGLVEWTDRSRAIEGLVLANHTTMENPS</sequence>
<dbReference type="Pfam" id="PF11835">
    <property type="entry name" value="RRM_8"/>
    <property type="match status" value="1"/>
</dbReference>
<keyword evidence="2" id="KW-0677">Repeat</keyword>